<sequence length="120" mass="13134">MDNIGPIIGGVLYLGFIILMIASLWIVFQKAGKPGWASIIPIYNAIVLIEIAGKPLWWILLLMIPFVNIIFGIMLSIAIAENFGKSTGFGIGLAFLGFIFFPILAFSDARYLGVQNTQVN</sequence>
<dbReference type="InterPro" id="IPR043739">
    <property type="entry name" value="DUF5684"/>
</dbReference>
<evidence type="ECO:0000256" key="1">
    <source>
        <dbReference type="SAM" id="Phobius"/>
    </source>
</evidence>
<dbReference type="AlphaFoldDB" id="A0A5C6AP05"/>
<feature type="transmembrane region" description="Helical" evidence="1">
    <location>
        <begin position="6"/>
        <end position="28"/>
    </location>
</feature>
<gene>
    <name evidence="2" type="ORF">Pla52n_41210</name>
</gene>
<keyword evidence="1" id="KW-1133">Transmembrane helix</keyword>
<keyword evidence="1" id="KW-0812">Transmembrane</keyword>
<evidence type="ECO:0000313" key="2">
    <source>
        <dbReference type="EMBL" id="TWU00752.1"/>
    </source>
</evidence>
<feature type="transmembrane region" description="Helical" evidence="1">
    <location>
        <begin position="58"/>
        <end position="80"/>
    </location>
</feature>
<evidence type="ECO:0000313" key="3">
    <source>
        <dbReference type="Proteomes" id="UP000320176"/>
    </source>
</evidence>
<keyword evidence="1" id="KW-0472">Membrane</keyword>
<keyword evidence="3" id="KW-1185">Reference proteome</keyword>
<feature type="transmembrane region" description="Helical" evidence="1">
    <location>
        <begin position="87"/>
        <end position="106"/>
    </location>
</feature>
<comment type="caution">
    <text evidence="2">The sequence shown here is derived from an EMBL/GenBank/DDBJ whole genome shotgun (WGS) entry which is preliminary data.</text>
</comment>
<protein>
    <recommendedName>
        <fullName evidence="4">Signal peptidase I</fullName>
    </recommendedName>
</protein>
<feature type="transmembrane region" description="Helical" evidence="1">
    <location>
        <begin position="35"/>
        <end position="52"/>
    </location>
</feature>
<dbReference type="EMBL" id="SJPN01000005">
    <property type="protein sequence ID" value="TWU00752.1"/>
    <property type="molecule type" value="Genomic_DNA"/>
</dbReference>
<dbReference type="Pfam" id="PF18936">
    <property type="entry name" value="DUF5684"/>
    <property type="match status" value="1"/>
</dbReference>
<reference evidence="2 3" key="1">
    <citation type="submission" date="2019-02" db="EMBL/GenBank/DDBJ databases">
        <title>Deep-cultivation of Planctomycetes and their phenomic and genomic characterization uncovers novel biology.</title>
        <authorList>
            <person name="Wiegand S."/>
            <person name="Jogler M."/>
            <person name="Boedeker C."/>
            <person name="Pinto D."/>
            <person name="Vollmers J."/>
            <person name="Rivas-Marin E."/>
            <person name="Kohn T."/>
            <person name="Peeters S.H."/>
            <person name="Heuer A."/>
            <person name="Rast P."/>
            <person name="Oberbeckmann S."/>
            <person name="Bunk B."/>
            <person name="Jeske O."/>
            <person name="Meyerdierks A."/>
            <person name="Storesund J.E."/>
            <person name="Kallscheuer N."/>
            <person name="Luecker S."/>
            <person name="Lage O.M."/>
            <person name="Pohl T."/>
            <person name="Merkel B.J."/>
            <person name="Hornburger P."/>
            <person name="Mueller R.-W."/>
            <person name="Bruemmer F."/>
            <person name="Labrenz M."/>
            <person name="Spormann A.M."/>
            <person name="Op Den Camp H."/>
            <person name="Overmann J."/>
            <person name="Amann R."/>
            <person name="Jetten M.S.M."/>
            <person name="Mascher T."/>
            <person name="Medema M.H."/>
            <person name="Devos D.P."/>
            <person name="Kaster A.-K."/>
            <person name="Ovreas L."/>
            <person name="Rohde M."/>
            <person name="Galperin M.Y."/>
            <person name="Jogler C."/>
        </authorList>
    </citation>
    <scope>NUCLEOTIDE SEQUENCE [LARGE SCALE GENOMIC DNA]</scope>
    <source>
        <strain evidence="2 3">Pla52n</strain>
    </source>
</reference>
<dbReference type="Proteomes" id="UP000320176">
    <property type="component" value="Unassembled WGS sequence"/>
</dbReference>
<name>A0A5C6AP05_9BACT</name>
<organism evidence="2 3">
    <name type="scientific">Stieleria varia</name>
    <dbReference type="NCBI Taxonomy" id="2528005"/>
    <lineage>
        <taxon>Bacteria</taxon>
        <taxon>Pseudomonadati</taxon>
        <taxon>Planctomycetota</taxon>
        <taxon>Planctomycetia</taxon>
        <taxon>Pirellulales</taxon>
        <taxon>Pirellulaceae</taxon>
        <taxon>Stieleria</taxon>
    </lineage>
</organism>
<proteinExistence type="predicted"/>
<dbReference type="OrthoDB" id="2376202at2"/>
<accession>A0A5C6AP05</accession>
<evidence type="ECO:0008006" key="4">
    <source>
        <dbReference type="Google" id="ProtNLM"/>
    </source>
</evidence>
<dbReference type="RefSeq" id="WP_146521319.1">
    <property type="nucleotide sequence ID" value="NZ_CP151726.1"/>
</dbReference>